<evidence type="ECO:0000256" key="1">
    <source>
        <dbReference type="ARBA" id="ARBA00001782"/>
    </source>
</evidence>
<dbReference type="NCBIfam" id="TIGR01163">
    <property type="entry name" value="rpe"/>
    <property type="match status" value="1"/>
</dbReference>
<dbReference type="FunFam" id="3.20.20.70:FF:000004">
    <property type="entry name" value="Ribulose-phosphate 3-epimerase"/>
    <property type="match status" value="1"/>
</dbReference>
<dbReference type="Proteomes" id="UP000000562">
    <property type="component" value="Chromosome"/>
</dbReference>
<dbReference type="PANTHER" id="PTHR11749">
    <property type="entry name" value="RIBULOSE-5-PHOSPHATE-3-EPIMERASE"/>
    <property type="match status" value="1"/>
</dbReference>
<dbReference type="GO" id="GO:0004750">
    <property type="term" value="F:D-ribulose-phosphate 3-epimerase activity"/>
    <property type="evidence" value="ECO:0007669"/>
    <property type="project" value="UniProtKB-UniRule"/>
</dbReference>
<comment type="function">
    <text evidence="10">Catalyzes the reversible epimerization of D-ribulose 5-phosphate to D-xylulose 5-phosphate.</text>
</comment>
<evidence type="ECO:0000256" key="9">
    <source>
        <dbReference type="ARBA" id="ARBA00023235"/>
    </source>
</evidence>
<organism evidence="15 16">
    <name type="scientific">Wigglesworthia glossinidia brevipalpis</name>
    <dbReference type="NCBI Taxonomy" id="36870"/>
    <lineage>
        <taxon>Bacteria</taxon>
        <taxon>Pseudomonadati</taxon>
        <taxon>Pseudomonadota</taxon>
        <taxon>Gammaproteobacteria</taxon>
        <taxon>Enterobacterales</taxon>
        <taxon>Erwiniaceae</taxon>
        <taxon>Wigglesworthia</taxon>
    </lineage>
</organism>
<feature type="active site" description="Proton acceptor" evidence="10 12">
    <location>
        <position position="37"/>
    </location>
</feature>
<dbReference type="InterPro" id="IPR011060">
    <property type="entry name" value="RibuloseP-bd_barrel"/>
</dbReference>
<comment type="catalytic activity">
    <reaction evidence="1 10 11">
        <text>D-ribulose 5-phosphate = D-xylulose 5-phosphate</text>
        <dbReference type="Rhea" id="RHEA:13677"/>
        <dbReference type="ChEBI" id="CHEBI:57737"/>
        <dbReference type="ChEBI" id="CHEBI:58121"/>
        <dbReference type="EC" id="5.1.3.1"/>
    </reaction>
</comment>
<reference evidence="15 16" key="1">
    <citation type="journal article" date="2002" name="Nat. Genet.">
        <title>Genome sequence of the endocellular obligate symbiont of tsetse flies, Wigglesworthia glossinidia.</title>
        <authorList>
            <person name="Akman L."/>
            <person name="Yamashita A."/>
            <person name="Watanabe H."/>
            <person name="Oshima K."/>
            <person name="Shiba T."/>
            <person name="Hattori M."/>
            <person name="Aksoy S."/>
        </authorList>
    </citation>
    <scope>NUCLEOTIDE SEQUENCE [LARGE SCALE GENOMIC DNA]</scope>
</reference>
<feature type="binding site" evidence="10 14">
    <location>
        <begin position="202"/>
        <end position="203"/>
    </location>
    <ligand>
        <name>substrate</name>
    </ligand>
</feature>
<feature type="binding site" evidence="14">
    <location>
        <position position="182"/>
    </location>
    <ligand>
        <name>substrate</name>
    </ligand>
</feature>
<accession>Q8D1X6</accession>
<evidence type="ECO:0000256" key="13">
    <source>
        <dbReference type="PIRSR" id="PIRSR001461-2"/>
    </source>
</evidence>
<gene>
    <name evidence="10 15" type="primary">rpe</name>
</gene>
<dbReference type="SUPFAM" id="SSF51366">
    <property type="entry name" value="Ribulose-phoshate binding barrel"/>
    <property type="match status" value="1"/>
</dbReference>
<dbReference type="GO" id="GO:0005737">
    <property type="term" value="C:cytoplasm"/>
    <property type="evidence" value="ECO:0007669"/>
    <property type="project" value="UniProtKB-ARBA"/>
</dbReference>
<evidence type="ECO:0000256" key="7">
    <source>
        <dbReference type="ARBA" id="ARBA00013188"/>
    </source>
</evidence>
<dbReference type="OrthoDB" id="1645589at2"/>
<evidence type="ECO:0000256" key="4">
    <source>
        <dbReference type="ARBA" id="ARBA00001947"/>
    </source>
</evidence>
<evidence type="ECO:0000256" key="8">
    <source>
        <dbReference type="ARBA" id="ARBA00022723"/>
    </source>
</evidence>
<dbReference type="KEGG" id="wbr:rpe"/>
<evidence type="ECO:0000256" key="12">
    <source>
        <dbReference type="PIRSR" id="PIRSR001461-1"/>
    </source>
</evidence>
<comment type="cofactor">
    <cofactor evidence="4">
        <name>Zn(2+)</name>
        <dbReference type="ChEBI" id="CHEBI:29105"/>
    </cofactor>
</comment>
<feature type="binding site" evidence="10 13">
    <location>
        <position position="35"/>
    </location>
    <ligand>
        <name>a divalent metal cation</name>
        <dbReference type="ChEBI" id="CHEBI:60240"/>
    </ligand>
</feature>
<dbReference type="HOGENOM" id="CLU_054856_1_0_6"/>
<keyword evidence="8 10" id="KW-0479">Metal-binding</keyword>
<dbReference type="EMBL" id="BA000021">
    <property type="protein sequence ID" value="BAC24726.1"/>
    <property type="molecule type" value="Genomic_DNA"/>
</dbReference>
<evidence type="ECO:0000256" key="3">
    <source>
        <dbReference type="ARBA" id="ARBA00001941"/>
    </source>
</evidence>
<evidence type="ECO:0000256" key="2">
    <source>
        <dbReference type="ARBA" id="ARBA00001936"/>
    </source>
</evidence>
<dbReference type="InterPro" id="IPR026019">
    <property type="entry name" value="Ribul_P_3_epim"/>
</dbReference>
<evidence type="ECO:0000256" key="6">
    <source>
        <dbReference type="ARBA" id="ARBA00009541"/>
    </source>
</evidence>
<comment type="cofactor">
    <cofactor evidence="3">
        <name>Co(2+)</name>
        <dbReference type="ChEBI" id="CHEBI:48828"/>
    </cofactor>
</comment>
<proteinExistence type="inferred from homology"/>
<keyword evidence="9 10" id="KW-0413">Isomerase</keyword>
<dbReference type="HAMAP" id="MF_02227">
    <property type="entry name" value="RPE"/>
    <property type="match status" value="1"/>
</dbReference>
<evidence type="ECO:0000256" key="14">
    <source>
        <dbReference type="PIRSR" id="PIRSR001461-3"/>
    </source>
</evidence>
<dbReference type="EC" id="5.1.3.1" evidence="7 10"/>
<sequence>MNNNFFISPSILAANFANLGEEIRKVIDAGADIIHFDAMDNHYVPNLSIGPIVLKSIRKDGIIIPIEVHLMAKPIDELVVSFIKTKANCIIFHPESTKNVNFLLKLIRKNNCKAGLAFTLTTSLNYLKNKNIVKNLDIVLIMSVSPGFSGQKFQKSAIKRLKIARKLIDDSGYNILIGIDGGVNDDNIYDVAYAGADIFVIGSSIFSKNNYFKTIKNMKKKIKSAKINILKNL</sequence>
<comment type="cofactor">
    <cofactor evidence="5">
        <name>Fe(2+)</name>
        <dbReference type="ChEBI" id="CHEBI:29033"/>
    </cofactor>
</comment>
<keyword evidence="13" id="KW-0862">Zinc</keyword>
<dbReference type="GO" id="GO:0046872">
    <property type="term" value="F:metal ion binding"/>
    <property type="evidence" value="ECO:0007669"/>
    <property type="project" value="UniProtKB-UniRule"/>
</dbReference>
<feature type="binding site" evidence="10 14">
    <location>
        <position position="10"/>
    </location>
    <ligand>
        <name>substrate</name>
    </ligand>
</feature>
<dbReference type="InterPro" id="IPR013785">
    <property type="entry name" value="Aldolase_TIM"/>
</dbReference>
<comment type="similarity">
    <text evidence="6 10 11">Belongs to the ribulose-phosphate 3-epimerase family.</text>
</comment>
<feature type="binding site" evidence="10 13">
    <location>
        <position position="180"/>
    </location>
    <ligand>
        <name>a divalent metal cation</name>
        <dbReference type="ChEBI" id="CHEBI:60240"/>
    </ligand>
</feature>
<dbReference type="eggNOG" id="COG0036">
    <property type="taxonomic scope" value="Bacteria"/>
</dbReference>
<keyword evidence="10 11" id="KW-0119">Carbohydrate metabolism</keyword>
<feature type="binding site" evidence="10 13">
    <location>
        <position position="69"/>
    </location>
    <ligand>
        <name>a divalent metal cation</name>
        <dbReference type="ChEBI" id="CHEBI:60240"/>
    </ligand>
</feature>
<evidence type="ECO:0000313" key="15">
    <source>
        <dbReference type="EMBL" id="BAC24726.1"/>
    </source>
</evidence>
<feature type="binding site" evidence="10">
    <location>
        <begin position="180"/>
        <end position="182"/>
    </location>
    <ligand>
        <name>substrate</name>
    </ligand>
</feature>
<dbReference type="GO" id="GO:0019323">
    <property type="term" value="P:pentose catabolic process"/>
    <property type="evidence" value="ECO:0007669"/>
    <property type="project" value="UniProtKB-UniRule"/>
</dbReference>
<dbReference type="NCBIfam" id="NF004076">
    <property type="entry name" value="PRK05581.1-4"/>
    <property type="match status" value="1"/>
</dbReference>
<comment type="cofactor">
    <cofactor evidence="2">
        <name>Mn(2+)</name>
        <dbReference type="ChEBI" id="CHEBI:29035"/>
    </cofactor>
</comment>
<dbReference type="AlphaFoldDB" id="Q8D1X6"/>
<dbReference type="SMR" id="Q8D1X6"/>
<dbReference type="PROSITE" id="PS01086">
    <property type="entry name" value="RIBUL_P_3_EPIMER_2"/>
    <property type="match status" value="1"/>
</dbReference>
<feature type="active site" description="Proton donor" evidence="10 12">
    <location>
        <position position="180"/>
    </location>
</feature>
<dbReference type="Pfam" id="PF00834">
    <property type="entry name" value="Ribul_P_3_epim"/>
    <property type="match status" value="1"/>
</dbReference>
<dbReference type="InterPro" id="IPR000056">
    <property type="entry name" value="Ribul_P_3_epim-like"/>
</dbReference>
<evidence type="ECO:0000256" key="5">
    <source>
        <dbReference type="ARBA" id="ARBA00001954"/>
    </source>
</evidence>
<keyword evidence="13" id="KW-0464">Manganese</keyword>
<comment type="pathway">
    <text evidence="10">Carbohydrate degradation.</text>
</comment>
<evidence type="ECO:0000313" key="16">
    <source>
        <dbReference type="Proteomes" id="UP000000562"/>
    </source>
</evidence>
<dbReference type="Gene3D" id="3.20.20.70">
    <property type="entry name" value="Aldolase class I"/>
    <property type="match status" value="1"/>
</dbReference>
<name>Q8D1X6_WIGBR</name>
<feature type="binding site" evidence="10 14">
    <location>
        <begin position="147"/>
        <end position="150"/>
    </location>
    <ligand>
        <name>substrate</name>
    </ligand>
</feature>
<feature type="binding site" evidence="10 13">
    <location>
        <position position="37"/>
    </location>
    <ligand>
        <name>a divalent metal cation</name>
        <dbReference type="ChEBI" id="CHEBI:60240"/>
    </ligand>
</feature>
<evidence type="ECO:0000256" key="11">
    <source>
        <dbReference type="PIRNR" id="PIRNR001461"/>
    </source>
</evidence>
<dbReference type="GO" id="GO:0006098">
    <property type="term" value="P:pentose-phosphate shunt"/>
    <property type="evidence" value="ECO:0007669"/>
    <property type="project" value="UniProtKB-UniRule"/>
</dbReference>
<keyword evidence="13" id="KW-0170">Cobalt</keyword>
<dbReference type="PIRSF" id="PIRSF001461">
    <property type="entry name" value="RPE"/>
    <property type="match status" value="1"/>
</dbReference>
<dbReference type="STRING" id="36870.gene:10369089"/>
<dbReference type="CDD" id="cd00429">
    <property type="entry name" value="RPE"/>
    <property type="match status" value="1"/>
</dbReference>
<feature type="binding site" evidence="10 14">
    <location>
        <position position="69"/>
    </location>
    <ligand>
        <name>substrate</name>
    </ligand>
</feature>
<protein>
    <recommendedName>
        <fullName evidence="7 10">Ribulose-phosphate 3-epimerase</fullName>
        <ecNumber evidence="7 10">5.1.3.1</ecNumber>
    </recommendedName>
</protein>
<comment type="cofactor">
    <cofactor evidence="10 13">
        <name>a divalent metal cation</name>
        <dbReference type="ChEBI" id="CHEBI:60240"/>
    </cofactor>
    <text evidence="10 13">Binds 1 divalent metal cation per subunit.</text>
</comment>
<evidence type="ECO:0000256" key="10">
    <source>
        <dbReference type="HAMAP-Rule" id="MF_02227"/>
    </source>
</evidence>
<keyword evidence="16" id="KW-1185">Reference proteome</keyword>